<protein>
    <submittedName>
        <fullName evidence="1">Uncharacterized protein</fullName>
    </submittedName>
</protein>
<reference evidence="1 2" key="1">
    <citation type="submission" date="2016-10" db="EMBL/GenBank/DDBJ databases">
        <authorList>
            <person name="de Groot N.N."/>
        </authorList>
    </citation>
    <scope>NUCLEOTIDE SEQUENCE [LARGE SCALE GENOMIC DNA]</scope>
    <source>
        <strain evidence="1 2">LMG 27941</strain>
    </source>
</reference>
<dbReference type="EMBL" id="FOEQ01000001">
    <property type="protein sequence ID" value="SEP70974.1"/>
    <property type="molecule type" value="Genomic_DNA"/>
</dbReference>
<organism evidence="1 2">
    <name type="scientific">Pseudomonas soli</name>
    <dbReference type="NCBI Taxonomy" id="1306993"/>
    <lineage>
        <taxon>Bacteria</taxon>
        <taxon>Pseudomonadati</taxon>
        <taxon>Pseudomonadota</taxon>
        <taxon>Gammaproteobacteria</taxon>
        <taxon>Pseudomonadales</taxon>
        <taxon>Pseudomonadaceae</taxon>
        <taxon>Pseudomonas</taxon>
    </lineage>
</organism>
<evidence type="ECO:0000313" key="1">
    <source>
        <dbReference type="EMBL" id="SEP70974.1"/>
    </source>
</evidence>
<sequence length="74" mass="7902">MNSIHSIQSLQLRLIESASVSESCASDLLMILRKLSTAEATSVVGIISLLHSEAGALRKISKDITQRYAALSAC</sequence>
<dbReference type="GeneID" id="93676598"/>
<name>A0A1H9A2T4_9PSED</name>
<dbReference type="Proteomes" id="UP000199221">
    <property type="component" value="Unassembled WGS sequence"/>
</dbReference>
<gene>
    <name evidence="1" type="ORF">SAMN05216230_101290</name>
</gene>
<accession>A0A1H9A2T4</accession>
<dbReference type="AlphaFoldDB" id="A0A1H9A2T4"/>
<dbReference type="RefSeq" id="WP_094010063.1">
    <property type="nucleotide sequence ID" value="NZ_CP128543.1"/>
</dbReference>
<proteinExistence type="predicted"/>
<evidence type="ECO:0000313" key="2">
    <source>
        <dbReference type="Proteomes" id="UP000199221"/>
    </source>
</evidence>